<proteinExistence type="predicted"/>
<gene>
    <name evidence="2" type="ORF">GCM10007301_15480</name>
</gene>
<evidence type="ECO:0000313" key="3">
    <source>
        <dbReference type="Proteomes" id="UP000606044"/>
    </source>
</evidence>
<organism evidence="2 3">
    <name type="scientific">Azorhizobium oxalatiphilum</name>
    <dbReference type="NCBI Taxonomy" id="980631"/>
    <lineage>
        <taxon>Bacteria</taxon>
        <taxon>Pseudomonadati</taxon>
        <taxon>Pseudomonadota</taxon>
        <taxon>Alphaproteobacteria</taxon>
        <taxon>Hyphomicrobiales</taxon>
        <taxon>Xanthobacteraceae</taxon>
        <taxon>Azorhizobium</taxon>
    </lineage>
</organism>
<dbReference type="Proteomes" id="UP000606044">
    <property type="component" value="Unassembled WGS sequence"/>
</dbReference>
<dbReference type="AlphaFoldDB" id="A0A917BS54"/>
<sequence length="72" mass="7814">MKFRAKPGLRIPMPDRSGQFVPDTGEGTSVDELNPYYARLIADRDMVPATDETAEADPETTAPDTGSDEGEN</sequence>
<dbReference type="RefSeq" id="WP_188576868.1">
    <property type="nucleotide sequence ID" value="NZ_BMCT01000001.1"/>
</dbReference>
<feature type="region of interest" description="Disordered" evidence="1">
    <location>
        <begin position="1"/>
        <end position="72"/>
    </location>
</feature>
<comment type="caution">
    <text evidence="2">The sequence shown here is derived from an EMBL/GenBank/DDBJ whole genome shotgun (WGS) entry which is preliminary data.</text>
</comment>
<reference evidence="2" key="2">
    <citation type="submission" date="2020-09" db="EMBL/GenBank/DDBJ databases">
        <authorList>
            <person name="Sun Q."/>
            <person name="Sedlacek I."/>
        </authorList>
    </citation>
    <scope>NUCLEOTIDE SEQUENCE</scope>
    <source>
        <strain evidence="2">CCM 7897</strain>
    </source>
</reference>
<reference evidence="2" key="1">
    <citation type="journal article" date="2014" name="Int. J. Syst. Evol. Microbiol.">
        <title>Complete genome sequence of Corynebacterium casei LMG S-19264T (=DSM 44701T), isolated from a smear-ripened cheese.</title>
        <authorList>
            <consortium name="US DOE Joint Genome Institute (JGI-PGF)"/>
            <person name="Walter F."/>
            <person name="Albersmeier A."/>
            <person name="Kalinowski J."/>
            <person name="Ruckert C."/>
        </authorList>
    </citation>
    <scope>NUCLEOTIDE SEQUENCE</scope>
    <source>
        <strain evidence="2">CCM 7897</strain>
    </source>
</reference>
<keyword evidence="3" id="KW-1185">Reference proteome</keyword>
<name>A0A917BS54_9HYPH</name>
<evidence type="ECO:0000313" key="2">
    <source>
        <dbReference type="EMBL" id="GGF56697.1"/>
    </source>
</evidence>
<dbReference type="EMBL" id="BMCT01000001">
    <property type="protein sequence ID" value="GGF56697.1"/>
    <property type="molecule type" value="Genomic_DNA"/>
</dbReference>
<evidence type="ECO:0000256" key="1">
    <source>
        <dbReference type="SAM" id="MobiDB-lite"/>
    </source>
</evidence>
<evidence type="ECO:0008006" key="4">
    <source>
        <dbReference type="Google" id="ProtNLM"/>
    </source>
</evidence>
<protein>
    <recommendedName>
        <fullName evidence="4">DUF2635 domain-containing protein</fullName>
    </recommendedName>
</protein>
<accession>A0A917BS54</accession>